<gene>
    <name evidence="2" type="ORF">MKK02DRAFT_28284</name>
</gene>
<reference evidence="2" key="1">
    <citation type="journal article" date="2022" name="G3 (Bethesda)">
        <title>High quality genome of the basidiomycete yeast Dioszegia hungarica PDD-24b-2 isolated from cloud water.</title>
        <authorList>
            <person name="Jarrige D."/>
            <person name="Haridas S."/>
            <person name="Bleykasten-Grosshans C."/>
            <person name="Joly M."/>
            <person name="Nadalig T."/>
            <person name="Sancelme M."/>
            <person name="Vuilleumier S."/>
            <person name="Grigoriev I.V."/>
            <person name="Amato P."/>
            <person name="Bringel F."/>
        </authorList>
    </citation>
    <scope>NUCLEOTIDE SEQUENCE</scope>
    <source>
        <strain evidence="2">PDD-24b-2</strain>
    </source>
</reference>
<keyword evidence="3" id="KW-1185">Reference proteome</keyword>
<dbReference type="AlphaFoldDB" id="A0AA38H3R6"/>
<evidence type="ECO:0000313" key="2">
    <source>
        <dbReference type="EMBL" id="KAI9633445.1"/>
    </source>
</evidence>
<dbReference type="Proteomes" id="UP001164286">
    <property type="component" value="Unassembled WGS sequence"/>
</dbReference>
<comment type="caution">
    <text evidence="2">The sequence shown here is derived from an EMBL/GenBank/DDBJ whole genome shotgun (WGS) entry which is preliminary data.</text>
</comment>
<dbReference type="EMBL" id="JAKWFO010000008">
    <property type="protein sequence ID" value="KAI9633445.1"/>
    <property type="molecule type" value="Genomic_DNA"/>
</dbReference>
<feature type="compositionally biased region" description="Low complexity" evidence="1">
    <location>
        <begin position="202"/>
        <end position="218"/>
    </location>
</feature>
<proteinExistence type="predicted"/>
<evidence type="ECO:0000256" key="1">
    <source>
        <dbReference type="SAM" id="MobiDB-lite"/>
    </source>
</evidence>
<organism evidence="2 3">
    <name type="scientific">Dioszegia hungarica</name>
    <dbReference type="NCBI Taxonomy" id="4972"/>
    <lineage>
        <taxon>Eukaryota</taxon>
        <taxon>Fungi</taxon>
        <taxon>Dikarya</taxon>
        <taxon>Basidiomycota</taxon>
        <taxon>Agaricomycotina</taxon>
        <taxon>Tremellomycetes</taxon>
        <taxon>Tremellales</taxon>
        <taxon>Bulleribasidiaceae</taxon>
        <taxon>Dioszegia</taxon>
    </lineage>
</organism>
<feature type="compositionally biased region" description="Low complexity" evidence="1">
    <location>
        <begin position="96"/>
        <end position="131"/>
    </location>
</feature>
<name>A0AA38H3R6_9TREE</name>
<dbReference type="GeneID" id="77726729"/>
<feature type="compositionally biased region" description="Pro residues" evidence="1">
    <location>
        <begin position="132"/>
        <end position="157"/>
    </location>
</feature>
<evidence type="ECO:0000313" key="3">
    <source>
        <dbReference type="Proteomes" id="UP001164286"/>
    </source>
</evidence>
<feature type="compositionally biased region" description="Low complexity" evidence="1">
    <location>
        <begin position="158"/>
        <end position="171"/>
    </location>
</feature>
<dbReference type="PANTHER" id="PTHR48125">
    <property type="entry name" value="LP07818P1"/>
    <property type="match status" value="1"/>
</dbReference>
<dbReference type="PRINTS" id="PR01217">
    <property type="entry name" value="PRICHEXTENSN"/>
</dbReference>
<dbReference type="RefSeq" id="XP_052943222.1">
    <property type="nucleotide sequence ID" value="XM_053087524.1"/>
</dbReference>
<sequence>MTALWPTALIHARACRYILPRTEPFETPADFSEAKSAASTSSSAPAASPATATPKKGLVFKPTIPRSATKTSAPGSPPSPSPAPLKKLRPSPVPSPLSASAPRPFPSASRPAPSAAPPASDAPAQPSSTPAPTQPPAPAPAPAPAAPALPSQPPTTAPAPATIPTTTATAPPAQPAMSNQALGGDDPMAGNAQDDNPPPAPSANAAAPARPQRPWSPALGDQAEEGCCCVSRCYQARPAGLLLLVLAALLLVSLLPSSDLGLESHHLPLDHLQILARPADALLDSTERRSSSLLLPDRRGLETMVVEDDGVLVGRTDRLLVFADEVGELDRGARDRVDGVVEDATVRKEVVGFVFRVAVVRVEEVNEEPELVVDDGGEVVAGDVGGGDEGDGIEGFLLAGPVPSLVALGIVEMTSVRGLLELPCHEMTSVRGLLELPPASETGAALIDLPGLAESGPHGFGDEPDGAELGGEKSVRVCFRETQSMEETARG</sequence>
<protein>
    <submittedName>
        <fullName evidence="2">Uncharacterized protein</fullName>
    </submittedName>
</protein>
<accession>A0AA38H3R6</accession>
<dbReference type="PANTHER" id="PTHR48125:SF10">
    <property type="entry name" value="OS12G0136300 PROTEIN"/>
    <property type="match status" value="1"/>
</dbReference>
<feature type="region of interest" description="Disordered" evidence="1">
    <location>
        <begin position="29"/>
        <end position="221"/>
    </location>
</feature>
<feature type="compositionally biased region" description="Low complexity" evidence="1">
    <location>
        <begin position="34"/>
        <end position="56"/>
    </location>
</feature>